<dbReference type="OrthoDB" id="4377479at2"/>
<evidence type="ECO:0000256" key="1">
    <source>
        <dbReference type="SAM" id="MobiDB-lite"/>
    </source>
</evidence>
<sequence length="80" mass="8821">MTEADGERPATDYTDDGVPNFDYVRDRIDQRFATATGATELAGLGGGETVESLDKKLAERDEAAKSKLDEIRRSLREDRG</sequence>
<evidence type="ECO:0008006" key="4">
    <source>
        <dbReference type="Google" id="ProtNLM"/>
    </source>
</evidence>
<feature type="region of interest" description="Disordered" evidence="1">
    <location>
        <begin position="1"/>
        <end position="20"/>
    </location>
</feature>
<dbReference type="AlphaFoldDB" id="A0A4Q7J0S8"/>
<dbReference type="EMBL" id="SFCC01000014">
    <property type="protein sequence ID" value="RZQ60951.1"/>
    <property type="molecule type" value="Genomic_DNA"/>
</dbReference>
<dbReference type="Proteomes" id="UP000292003">
    <property type="component" value="Unassembled WGS sequence"/>
</dbReference>
<accession>A0A4Q7J0S8</accession>
<comment type="caution">
    <text evidence="2">The sequence shown here is derived from an EMBL/GenBank/DDBJ whole genome shotgun (WGS) entry which is preliminary data.</text>
</comment>
<name>A0A4Q7J0S8_9PSEU</name>
<gene>
    <name evidence="2" type="ORF">EWH70_26040</name>
</gene>
<evidence type="ECO:0000313" key="2">
    <source>
        <dbReference type="EMBL" id="RZQ60951.1"/>
    </source>
</evidence>
<evidence type="ECO:0000313" key="3">
    <source>
        <dbReference type="Proteomes" id="UP000292003"/>
    </source>
</evidence>
<organism evidence="2 3">
    <name type="scientific">Amycolatopsis suaedae</name>
    <dbReference type="NCBI Taxonomy" id="2510978"/>
    <lineage>
        <taxon>Bacteria</taxon>
        <taxon>Bacillati</taxon>
        <taxon>Actinomycetota</taxon>
        <taxon>Actinomycetes</taxon>
        <taxon>Pseudonocardiales</taxon>
        <taxon>Pseudonocardiaceae</taxon>
        <taxon>Amycolatopsis</taxon>
    </lineage>
</organism>
<protein>
    <recommendedName>
        <fullName evidence="4">PspA domain-containing protein</fullName>
    </recommendedName>
</protein>
<proteinExistence type="predicted"/>
<reference evidence="2 3" key="1">
    <citation type="submission" date="2019-02" db="EMBL/GenBank/DDBJ databases">
        <title>Draft genome sequence of Amycolatopsis sp. 8-3EHSu isolated from roots of Suaeda maritima.</title>
        <authorList>
            <person name="Duangmal K."/>
            <person name="Chantavorakit T."/>
        </authorList>
    </citation>
    <scope>NUCLEOTIDE SEQUENCE [LARGE SCALE GENOMIC DNA]</scope>
    <source>
        <strain evidence="2 3">8-3EHSu</strain>
    </source>
</reference>
<dbReference type="RefSeq" id="WP_130478164.1">
    <property type="nucleotide sequence ID" value="NZ_SFCC01000014.1"/>
</dbReference>
<feature type="compositionally biased region" description="Basic and acidic residues" evidence="1">
    <location>
        <begin position="1"/>
        <end position="10"/>
    </location>
</feature>
<keyword evidence="3" id="KW-1185">Reference proteome</keyword>